<dbReference type="Proteomes" id="UP000034581">
    <property type="component" value="Unassembled WGS sequence"/>
</dbReference>
<dbReference type="Pfam" id="PF00534">
    <property type="entry name" value="Glycos_transf_1"/>
    <property type="match status" value="1"/>
</dbReference>
<dbReference type="PATRIC" id="fig|1618350.3.peg.226"/>
<dbReference type="SUPFAM" id="SSF53756">
    <property type="entry name" value="UDP-Glycosyltransferase/glycogen phosphorylase"/>
    <property type="match status" value="1"/>
</dbReference>
<proteinExistence type="predicted"/>
<gene>
    <name evidence="2" type="ORF">UR67_C0001G0218</name>
</gene>
<dbReference type="PANTHER" id="PTHR45947">
    <property type="entry name" value="SULFOQUINOVOSYL TRANSFERASE SQD2"/>
    <property type="match status" value="1"/>
</dbReference>
<sequence>MKIALVHDYLTQYGGAERTLESVTKIWPEAPVYTSILNKSKLDKQGFKLQKNPIVTSFMQKFPFKNRWANSYYLPIYPMAFENFIFDDFEVVFSINSYASKAVITKPETLHISYCCTPPRHLWNFDEYVAHHDKVKKSHRIILKPVISYLRMWDLVASTRVDSYVAISEAIRKKIKNVYHRESVVIHPPVNIKKFKEKLLKPSETDYFLIVSRLGGHKRVDLAIEAFNKIPDKKLIIIGSGPMKETYQKIASPNIIFKGRLSDSEMISYYQNCLAFLYPQEEDFGITALEAQAAGKPVIGYKKGGLLDTVIEGKTGIFFEKQEVSDMIKAVTNFDLGKFSNKDCIKNAASFSEEVFLSKIKSFVFNEYERKFKAII</sequence>
<dbReference type="PANTHER" id="PTHR45947:SF3">
    <property type="entry name" value="SULFOQUINOVOSYL TRANSFERASE SQD2"/>
    <property type="match status" value="1"/>
</dbReference>
<name>A0A0G0BLD1_UNCC3</name>
<protein>
    <submittedName>
        <fullName evidence="2">Glycosyl transferase group 1</fullName>
    </submittedName>
</protein>
<evidence type="ECO:0000313" key="2">
    <source>
        <dbReference type="EMBL" id="KKP70309.1"/>
    </source>
</evidence>
<reference evidence="2 3" key="1">
    <citation type="journal article" date="2015" name="Nature">
        <title>rRNA introns, odd ribosomes, and small enigmatic genomes across a large radiation of phyla.</title>
        <authorList>
            <person name="Brown C.T."/>
            <person name="Hug L.A."/>
            <person name="Thomas B.C."/>
            <person name="Sharon I."/>
            <person name="Castelle C.J."/>
            <person name="Singh A."/>
            <person name="Wilkins M.J."/>
            <person name="Williams K.H."/>
            <person name="Banfield J.F."/>
        </authorList>
    </citation>
    <scope>NUCLEOTIDE SEQUENCE [LARGE SCALE GENOMIC DNA]</scope>
</reference>
<keyword evidence="2" id="KW-0808">Transferase</keyword>
<feature type="domain" description="Glycosyl transferase family 1" evidence="1">
    <location>
        <begin position="192"/>
        <end position="349"/>
    </location>
</feature>
<accession>A0A0G0BLD1</accession>
<comment type="caution">
    <text evidence="2">The sequence shown here is derived from an EMBL/GenBank/DDBJ whole genome shotgun (WGS) entry which is preliminary data.</text>
</comment>
<dbReference type="AlphaFoldDB" id="A0A0G0BLD1"/>
<dbReference type="Gene3D" id="3.40.50.2000">
    <property type="entry name" value="Glycogen Phosphorylase B"/>
    <property type="match status" value="2"/>
</dbReference>
<dbReference type="STRING" id="1618350.UR67_C0001G0218"/>
<organism evidence="2 3">
    <name type="scientific">candidate division CPR3 bacterium GW2011_GWF2_35_18</name>
    <dbReference type="NCBI Taxonomy" id="1618350"/>
    <lineage>
        <taxon>Bacteria</taxon>
        <taxon>Bacteria division CPR3</taxon>
    </lineage>
</organism>
<dbReference type="EMBL" id="LBQB01000001">
    <property type="protein sequence ID" value="KKP70309.1"/>
    <property type="molecule type" value="Genomic_DNA"/>
</dbReference>
<dbReference type="InterPro" id="IPR050194">
    <property type="entry name" value="Glycosyltransferase_grp1"/>
</dbReference>
<evidence type="ECO:0000313" key="3">
    <source>
        <dbReference type="Proteomes" id="UP000034581"/>
    </source>
</evidence>
<evidence type="ECO:0000259" key="1">
    <source>
        <dbReference type="Pfam" id="PF00534"/>
    </source>
</evidence>
<dbReference type="GO" id="GO:0016757">
    <property type="term" value="F:glycosyltransferase activity"/>
    <property type="evidence" value="ECO:0007669"/>
    <property type="project" value="InterPro"/>
</dbReference>
<dbReference type="InterPro" id="IPR001296">
    <property type="entry name" value="Glyco_trans_1"/>
</dbReference>